<organism evidence="1 2">
    <name type="scientific">Methylogaea oryzae</name>
    <dbReference type="NCBI Taxonomy" id="1295382"/>
    <lineage>
        <taxon>Bacteria</taxon>
        <taxon>Pseudomonadati</taxon>
        <taxon>Pseudomonadota</taxon>
        <taxon>Gammaproteobacteria</taxon>
        <taxon>Methylococcales</taxon>
        <taxon>Methylococcaceae</taxon>
        <taxon>Methylogaea</taxon>
    </lineage>
</organism>
<dbReference type="KEGG" id="moz:MoryE10_21820"/>
<sequence>MKLAVMQPYLFPYLGYFQLVAAVDKFVFYDDVNFIKNGWINRNRLILAGQVRYFTVPLAGASAFQPINQVVVQPDGVWRRKIAASLKQSYAKAPSFEPIYDLACGILFSAERHIGQLAQNSVKAVADYLGLATQFAASTDAYHNTKLRGAARVLDICRQEGAEDYYNLPGGTALYDPALFEQRSIRLHFLQPELKPYRQFADAFHPALSILDVLMFHDRLAARELLRTEARP</sequence>
<protein>
    <recommendedName>
        <fullName evidence="3">WbqC-like protein family protein</fullName>
    </recommendedName>
</protein>
<dbReference type="EMBL" id="AP019782">
    <property type="protein sequence ID" value="BBL71576.1"/>
    <property type="molecule type" value="Genomic_DNA"/>
</dbReference>
<keyword evidence="2" id="KW-1185">Reference proteome</keyword>
<reference evidence="1" key="1">
    <citation type="submission" date="2019-06" db="EMBL/GenBank/DDBJ databases">
        <title>Complete genome sequence of Methylogaea oryzae strain JCM16910.</title>
        <authorList>
            <person name="Asakawa S."/>
        </authorList>
    </citation>
    <scope>NUCLEOTIDE SEQUENCE</scope>
    <source>
        <strain evidence="1">E10</strain>
    </source>
</reference>
<dbReference type="AlphaFoldDB" id="A0A8D5AIP8"/>
<evidence type="ECO:0000313" key="2">
    <source>
        <dbReference type="Proteomes" id="UP000824988"/>
    </source>
</evidence>
<name>A0A8D5AIP8_9GAMM</name>
<evidence type="ECO:0008006" key="3">
    <source>
        <dbReference type="Google" id="ProtNLM"/>
    </source>
</evidence>
<dbReference type="Pfam" id="PF08889">
    <property type="entry name" value="WbqC"/>
    <property type="match status" value="1"/>
</dbReference>
<dbReference type="RefSeq" id="WP_054773806.1">
    <property type="nucleotide sequence ID" value="NZ_AP019782.1"/>
</dbReference>
<gene>
    <name evidence="1" type="ORF">MoryE10_21820</name>
</gene>
<accession>A0A8D5AIP8</accession>
<proteinExistence type="predicted"/>
<dbReference type="Proteomes" id="UP000824988">
    <property type="component" value="Chromosome"/>
</dbReference>
<evidence type="ECO:0000313" key="1">
    <source>
        <dbReference type="EMBL" id="BBL71576.1"/>
    </source>
</evidence>
<dbReference type="InterPro" id="IPR014985">
    <property type="entry name" value="WbqC"/>
</dbReference>